<keyword evidence="2" id="KW-1185">Reference proteome</keyword>
<evidence type="ECO:0000313" key="2">
    <source>
        <dbReference type="Proteomes" id="UP001208689"/>
    </source>
</evidence>
<reference evidence="1" key="1">
    <citation type="submission" date="2022-09" db="EMBL/GenBank/DDBJ databases">
        <title>Actin cytoskeleton and complex cell architecture in an #Asgard archaeon.</title>
        <authorList>
            <person name="Ponce Toledo R.I."/>
            <person name="Schleper C."/>
            <person name="Rodrigues Oliveira T."/>
            <person name="Wollweber F."/>
            <person name="Xu J."/>
            <person name="Rittmann S."/>
            <person name="Klingl A."/>
            <person name="Pilhofer M."/>
        </authorList>
    </citation>
    <scope>NUCLEOTIDE SEQUENCE</scope>
    <source>
        <strain evidence="1">B-35</strain>
    </source>
</reference>
<dbReference type="Proteomes" id="UP001208689">
    <property type="component" value="Chromosome"/>
</dbReference>
<dbReference type="InterPro" id="IPR026002">
    <property type="entry name" value="ATC_hydrolase-like"/>
</dbReference>
<dbReference type="Pfam" id="PF14196">
    <property type="entry name" value="ATC_hydrolase"/>
    <property type="match status" value="1"/>
</dbReference>
<gene>
    <name evidence="1" type="ORF">NEF87_003062</name>
</gene>
<proteinExistence type="predicted"/>
<accession>A0ABY6HWQ1</accession>
<protein>
    <recommendedName>
        <fullName evidence="3">L-2-amino-thiazoline-4-carboxylic acid hydrolase</fullName>
    </recommendedName>
</protein>
<name>A0ABY6HWQ1_9ARCH</name>
<evidence type="ECO:0000313" key="1">
    <source>
        <dbReference type="EMBL" id="UYP46777.1"/>
    </source>
</evidence>
<organism evidence="1 2">
    <name type="scientific">Candidatus Lokiarchaeum ossiferum</name>
    <dbReference type="NCBI Taxonomy" id="2951803"/>
    <lineage>
        <taxon>Archaea</taxon>
        <taxon>Promethearchaeati</taxon>
        <taxon>Promethearchaeota</taxon>
        <taxon>Promethearchaeia</taxon>
        <taxon>Promethearchaeales</taxon>
        <taxon>Promethearchaeaceae</taxon>
        <taxon>Candidatus Lokiarchaeum</taxon>
    </lineage>
</organism>
<sequence length="288" mass="34420">MHLNVYNAKVDENQSFLINLHTYFTDRMNHTDRFLHILSDYKSSLLPTFIEKFQINLKSLINPDYLPKSIENIDLSFNANSILEHQEELIYTLEKAMFSFMHFREYEGSFTDATSVSLKFDHHYRGIFLGEYYMAQTLCELIPRPEALELIKRYTRGYYVEPDFSPKHEASLEDHAQNSIRGSALTHQALYHCDNKRLFFKVERCLYGEVIQDLPDNELKYYLECYGDYFNHVQKNENFVLTRTKTIMKGDDCCDFCYHDKRYIEEIFHPSDSEWQQKEREVKHISKD</sequence>
<evidence type="ECO:0008006" key="3">
    <source>
        <dbReference type="Google" id="ProtNLM"/>
    </source>
</evidence>
<dbReference type="EMBL" id="CP104013">
    <property type="protein sequence ID" value="UYP46777.1"/>
    <property type="molecule type" value="Genomic_DNA"/>
</dbReference>